<proteinExistence type="predicted"/>
<protein>
    <recommendedName>
        <fullName evidence="3">STAS/SEC14 domain-containing protein</fullName>
    </recommendedName>
</protein>
<sequence>MQLQTGQLLQVVLIISTIPDFRLQYDEPLGLLRLEWISGAVTQTLRRSAAQLLDLVRQLAVRVLLIDMNTVPNISIEDELWLGAHWMTDIVQLPLAHLILAIDSSRIHNQLAIDALHDLVQPSIRFESHYFSDATSAVQWLSEGTGRLPALLAEWSNQ</sequence>
<dbReference type="EMBL" id="JAUQSX010000005">
    <property type="protein sequence ID" value="MDO7847024.1"/>
    <property type="molecule type" value="Genomic_DNA"/>
</dbReference>
<organism evidence="1 2">
    <name type="scientific">Hymenobacter mellowenesis</name>
    <dbReference type="NCBI Taxonomy" id="3063995"/>
    <lineage>
        <taxon>Bacteria</taxon>
        <taxon>Pseudomonadati</taxon>
        <taxon>Bacteroidota</taxon>
        <taxon>Cytophagia</taxon>
        <taxon>Cytophagales</taxon>
        <taxon>Hymenobacteraceae</taxon>
        <taxon>Hymenobacter</taxon>
    </lineage>
</organism>
<accession>A0ABT9ACE9</accession>
<reference evidence="1" key="1">
    <citation type="submission" date="2023-07" db="EMBL/GenBank/DDBJ databases">
        <authorList>
            <person name="Kim M.K."/>
        </authorList>
    </citation>
    <scope>NUCLEOTIDE SEQUENCE</scope>
    <source>
        <strain evidence="1">M29</strain>
    </source>
</reference>
<dbReference type="RefSeq" id="WP_305011707.1">
    <property type="nucleotide sequence ID" value="NZ_JAUQSX010000005.1"/>
</dbReference>
<evidence type="ECO:0008006" key="3">
    <source>
        <dbReference type="Google" id="ProtNLM"/>
    </source>
</evidence>
<comment type="caution">
    <text evidence="1">The sequence shown here is derived from an EMBL/GenBank/DDBJ whole genome shotgun (WGS) entry which is preliminary data.</text>
</comment>
<name>A0ABT9ACE9_9BACT</name>
<keyword evidence="2" id="KW-1185">Reference proteome</keyword>
<evidence type="ECO:0000313" key="2">
    <source>
        <dbReference type="Proteomes" id="UP001167796"/>
    </source>
</evidence>
<dbReference type="Proteomes" id="UP001167796">
    <property type="component" value="Unassembled WGS sequence"/>
</dbReference>
<gene>
    <name evidence="1" type="ORF">Q5H92_11695</name>
</gene>
<evidence type="ECO:0000313" key="1">
    <source>
        <dbReference type="EMBL" id="MDO7847024.1"/>
    </source>
</evidence>